<keyword evidence="1" id="KW-1133">Transmembrane helix</keyword>
<dbReference type="AlphaFoldDB" id="A0AA94JEM0"/>
<dbReference type="Pfam" id="PF08666">
    <property type="entry name" value="SAF"/>
    <property type="match status" value="1"/>
</dbReference>
<reference evidence="4" key="1">
    <citation type="journal article" date="2018" name="Front. Microbiol.">
        <title>Genome-Based Analysis Reveals the Taxonomy and Diversity of the Family Idiomarinaceae.</title>
        <authorList>
            <person name="Liu Y."/>
            <person name="Lai Q."/>
            <person name="Shao Z."/>
        </authorList>
    </citation>
    <scope>NUCLEOTIDE SEQUENCE [LARGE SCALE GENOMIC DNA]</scope>
    <source>
        <strain evidence="4">SN-14</strain>
    </source>
</reference>
<keyword evidence="4" id="KW-1185">Reference proteome</keyword>
<dbReference type="Proteomes" id="UP000286680">
    <property type="component" value="Unassembled WGS sequence"/>
</dbReference>
<feature type="transmembrane region" description="Helical" evidence="1">
    <location>
        <begin position="6"/>
        <end position="25"/>
    </location>
</feature>
<accession>A0AA94JEM0</accession>
<keyword evidence="1" id="KW-0812">Transmembrane</keyword>
<organism evidence="3 4">
    <name type="scientific">Idiomarina aquatica</name>
    <dbReference type="NCBI Taxonomy" id="1327752"/>
    <lineage>
        <taxon>Bacteria</taxon>
        <taxon>Pseudomonadati</taxon>
        <taxon>Pseudomonadota</taxon>
        <taxon>Gammaproteobacteria</taxon>
        <taxon>Alteromonadales</taxon>
        <taxon>Idiomarinaceae</taxon>
        <taxon>Idiomarina</taxon>
    </lineage>
</organism>
<protein>
    <recommendedName>
        <fullName evidence="2">SAF domain-containing protein</fullName>
    </recommendedName>
</protein>
<evidence type="ECO:0000256" key="1">
    <source>
        <dbReference type="SAM" id="Phobius"/>
    </source>
</evidence>
<evidence type="ECO:0000259" key="2">
    <source>
        <dbReference type="Pfam" id="PF08666"/>
    </source>
</evidence>
<evidence type="ECO:0000313" key="3">
    <source>
        <dbReference type="EMBL" id="RUO44776.1"/>
    </source>
</evidence>
<gene>
    <name evidence="3" type="ORF">CWE23_01690</name>
</gene>
<keyword evidence="1" id="KW-0472">Membrane</keyword>
<comment type="caution">
    <text evidence="3">The sequence shown here is derived from an EMBL/GenBank/DDBJ whole genome shotgun (WGS) entry which is preliminary data.</text>
</comment>
<dbReference type="RefSeq" id="WP_105306079.1">
    <property type="nucleotide sequence ID" value="NZ_PIPS01000001.1"/>
</dbReference>
<dbReference type="EMBL" id="PIPS01000001">
    <property type="protein sequence ID" value="RUO44776.1"/>
    <property type="molecule type" value="Genomic_DNA"/>
</dbReference>
<dbReference type="CDD" id="cd11614">
    <property type="entry name" value="SAF_CpaB_FlgA_like"/>
    <property type="match status" value="1"/>
</dbReference>
<proteinExistence type="predicted"/>
<sequence length="239" mass="26300">MTGKLKWAAILIISLVMTALTLLFLQKYLSEETQRRLAEAEPEGIAVVVFARAMQADEQVFADALALREFPEHLISSQWLSQQQVAGLLGQRLKYDVQQGEPMTEAMLISNNFAGLSRQLPADHFAVTLPATDVARHNGLLAVGDRVDITFAEDSQQGDVRQHTFSNLSIFDLGATDGDYGHAFAGITVLVPAAEIAAFTRYQNDNYALSVRAKQMNSSLSIWQPVAPSARILSWQGEH</sequence>
<feature type="domain" description="SAF" evidence="2">
    <location>
        <begin position="46"/>
        <end position="108"/>
    </location>
</feature>
<evidence type="ECO:0000313" key="4">
    <source>
        <dbReference type="Proteomes" id="UP000286680"/>
    </source>
</evidence>
<name>A0AA94JEM0_9GAMM</name>
<dbReference type="InterPro" id="IPR013974">
    <property type="entry name" value="SAF"/>
</dbReference>